<name>A0AAD7AQY1_9AGAR</name>
<evidence type="ECO:0008006" key="8">
    <source>
        <dbReference type="Google" id="ProtNLM"/>
    </source>
</evidence>
<dbReference type="GO" id="GO:0050664">
    <property type="term" value="F:oxidoreductase activity, acting on NAD(P)H, oxygen as acceptor"/>
    <property type="evidence" value="ECO:0007669"/>
    <property type="project" value="TreeGrafter"/>
</dbReference>
<dbReference type="GO" id="GO:0016616">
    <property type="term" value="F:oxidoreductase activity, acting on the CH-OH group of donors, NAD or NADP as acceptor"/>
    <property type="evidence" value="ECO:0007669"/>
    <property type="project" value="UniProtKB-ARBA"/>
</dbReference>
<comment type="caution">
    <text evidence="6">The sequence shown here is derived from an EMBL/GenBank/DDBJ whole genome shotgun (WGS) entry which is preliminary data.</text>
</comment>
<dbReference type="PRINTS" id="PR00080">
    <property type="entry name" value="SDRFAMILY"/>
</dbReference>
<dbReference type="PRINTS" id="PR00081">
    <property type="entry name" value="GDHRDH"/>
</dbReference>
<dbReference type="PANTHER" id="PTHR43008:SF7">
    <property type="entry name" value="SHORT CHAIN DEHYDROGENASE_REDUCTASE (AFU_ORTHOLOGUE AFUA_2G00830)"/>
    <property type="match status" value="1"/>
</dbReference>
<dbReference type="InterPro" id="IPR036291">
    <property type="entry name" value="NAD(P)-bd_dom_sf"/>
</dbReference>
<proteinExistence type="inferred from homology"/>
<comment type="similarity">
    <text evidence="1 4">Belongs to the short-chain dehydrogenases/reductases (SDR) family.</text>
</comment>
<accession>A0AAD7AQY1</accession>
<dbReference type="SUPFAM" id="SSF51735">
    <property type="entry name" value="NAD(P)-binding Rossmann-fold domains"/>
    <property type="match status" value="1"/>
</dbReference>
<keyword evidence="7" id="KW-1185">Reference proteome</keyword>
<evidence type="ECO:0000256" key="1">
    <source>
        <dbReference type="ARBA" id="ARBA00006484"/>
    </source>
</evidence>
<dbReference type="Gene3D" id="3.40.50.720">
    <property type="entry name" value="NAD(P)-binding Rossmann-like Domain"/>
    <property type="match status" value="1"/>
</dbReference>
<evidence type="ECO:0000256" key="4">
    <source>
        <dbReference type="RuleBase" id="RU000363"/>
    </source>
</evidence>
<protein>
    <recommendedName>
        <fullName evidence="8">NAD(P)-binding protein</fullName>
    </recommendedName>
</protein>
<evidence type="ECO:0000313" key="7">
    <source>
        <dbReference type="Proteomes" id="UP001218218"/>
    </source>
</evidence>
<dbReference type="AlphaFoldDB" id="A0AAD7AQY1"/>
<dbReference type="PANTHER" id="PTHR43008">
    <property type="entry name" value="BENZIL REDUCTASE"/>
    <property type="match status" value="1"/>
</dbReference>
<evidence type="ECO:0000256" key="2">
    <source>
        <dbReference type="ARBA" id="ARBA00022857"/>
    </source>
</evidence>
<keyword evidence="3" id="KW-0560">Oxidoreductase</keyword>
<organism evidence="6 7">
    <name type="scientific">Mycena albidolilacea</name>
    <dbReference type="NCBI Taxonomy" id="1033008"/>
    <lineage>
        <taxon>Eukaryota</taxon>
        <taxon>Fungi</taxon>
        <taxon>Dikarya</taxon>
        <taxon>Basidiomycota</taxon>
        <taxon>Agaricomycotina</taxon>
        <taxon>Agaricomycetes</taxon>
        <taxon>Agaricomycetidae</taxon>
        <taxon>Agaricales</taxon>
        <taxon>Marasmiineae</taxon>
        <taxon>Mycenaceae</taxon>
        <taxon>Mycena</taxon>
    </lineage>
</organism>
<feature type="region of interest" description="Disordered" evidence="5">
    <location>
        <begin position="1"/>
        <end position="41"/>
    </location>
</feature>
<reference evidence="6" key="1">
    <citation type="submission" date="2023-03" db="EMBL/GenBank/DDBJ databases">
        <title>Massive genome expansion in bonnet fungi (Mycena s.s.) driven by repeated elements and novel gene families across ecological guilds.</title>
        <authorList>
            <consortium name="Lawrence Berkeley National Laboratory"/>
            <person name="Harder C.B."/>
            <person name="Miyauchi S."/>
            <person name="Viragh M."/>
            <person name="Kuo A."/>
            <person name="Thoen E."/>
            <person name="Andreopoulos B."/>
            <person name="Lu D."/>
            <person name="Skrede I."/>
            <person name="Drula E."/>
            <person name="Henrissat B."/>
            <person name="Morin E."/>
            <person name="Kohler A."/>
            <person name="Barry K."/>
            <person name="LaButti K."/>
            <person name="Morin E."/>
            <person name="Salamov A."/>
            <person name="Lipzen A."/>
            <person name="Mereny Z."/>
            <person name="Hegedus B."/>
            <person name="Baldrian P."/>
            <person name="Stursova M."/>
            <person name="Weitz H."/>
            <person name="Taylor A."/>
            <person name="Grigoriev I.V."/>
            <person name="Nagy L.G."/>
            <person name="Martin F."/>
            <person name="Kauserud H."/>
        </authorList>
    </citation>
    <scope>NUCLEOTIDE SEQUENCE</scope>
    <source>
        <strain evidence="6">CBHHK002</strain>
    </source>
</reference>
<sequence length="348" mass="36081">MAGRMLPPSSSRSRGPSPKRPALSGSASFKPSGAVDPDDTHPVLQQGRVAVVTGAASGIGAAAARAFARLGMKIALADLPASLPALTALSSELSQISKHAGFDGAEGDVLVVPTDVTVLSDVQRLRETVYEAWSEVGVLMNNAGIGSLGGVNGTAWDGLDSWHAVFATNLFGVVNVQTVFVPAMLHQENPAMVINTGSKQGITNPPGNTAYNASKAAVKSLTEGLAHSLRERNGGGGGGGVSAHLFVPGYTFTGLTGANSGAEKPPGAWTADETVGHMLARVAKGDFYVLCPDGETSPEIDQLRVMWAAADVAQGRPALSRWHRDYKALFEEYMREGQALAQEGAPLL</sequence>
<dbReference type="PROSITE" id="PS00061">
    <property type="entry name" value="ADH_SHORT"/>
    <property type="match status" value="1"/>
</dbReference>
<feature type="compositionally biased region" description="Low complexity" evidence="5">
    <location>
        <begin position="7"/>
        <end position="16"/>
    </location>
</feature>
<evidence type="ECO:0000256" key="5">
    <source>
        <dbReference type="SAM" id="MobiDB-lite"/>
    </source>
</evidence>
<dbReference type="Proteomes" id="UP001218218">
    <property type="component" value="Unassembled WGS sequence"/>
</dbReference>
<evidence type="ECO:0000256" key="3">
    <source>
        <dbReference type="ARBA" id="ARBA00023002"/>
    </source>
</evidence>
<dbReference type="EMBL" id="JARIHO010000002">
    <property type="protein sequence ID" value="KAJ7366342.1"/>
    <property type="molecule type" value="Genomic_DNA"/>
</dbReference>
<evidence type="ECO:0000313" key="6">
    <source>
        <dbReference type="EMBL" id="KAJ7366342.1"/>
    </source>
</evidence>
<dbReference type="InterPro" id="IPR002347">
    <property type="entry name" value="SDR_fam"/>
</dbReference>
<dbReference type="InterPro" id="IPR020904">
    <property type="entry name" value="Sc_DH/Rdtase_CS"/>
</dbReference>
<keyword evidence="2" id="KW-0521">NADP</keyword>
<dbReference type="Pfam" id="PF00106">
    <property type="entry name" value="adh_short"/>
    <property type="match status" value="1"/>
</dbReference>
<gene>
    <name evidence="6" type="ORF">DFH08DRAFT_834084</name>
</gene>